<gene>
    <name evidence="5" type="ORF">SM757_09690</name>
</gene>
<feature type="transmembrane region" description="Helical" evidence="3">
    <location>
        <begin position="174"/>
        <end position="197"/>
    </location>
</feature>
<evidence type="ECO:0000256" key="3">
    <source>
        <dbReference type="SAM" id="Phobius"/>
    </source>
</evidence>
<comment type="catalytic activity">
    <reaction evidence="2">
        <text>2 GTP = 3',3'-c-di-GMP + 2 diphosphate</text>
        <dbReference type="Rhea" id="RHEA:24898"/>
        <dbReference type="ChEBI" id="CHEBI:33019"/>
        <dbReference type="ChEBI" id="CHEBI:37565"/>
        <dbReference type="ChEBI" id="CHEBI:58805"/>
        <dbReference type="EC" id="2.7.7.65"/>
    </reaction>
</comment>
<feature type="transmembrane region" description="Helical" evidence="3">
    <location>
        <begin position="139"/>
        <end position="162"/>
    </location>
</feature>
<dbReference type="InterPro" id="IPR029787">
    <property type="entry name" value="Nucleotide_cyclase"/>
</dbReference>
<dbReference type="NCBIfam" id="TIGR00254">
    <property type="entry name" value="GGDEF"/>
    <property type="match status" value="1"/>
</dbReference>
<name>A0ABU5ICK4_9BURK</name>
<dbReference type="PANTHER" id="PTHR45138">
    <property type="entry name" value="REGULATORY COMPONENTS OF SENSORY TRANSDUCTION SYSTEM"/>
    <property type="match status" value="1"/>
</dbReference>
<sequence length="369" mass="39866">MMLATVGATAAALPTLVGWRATAGGRWMNGSAVAQALAWGAFMLARPLHDRLFSSLWIGLLGLSLVCIWHALDAWLMRRPGRALVHAVALITPLGYGLGFDSYAFRVGWSNFGLALLLGCVALGCAWPAQGIGRRWRAVVLVSALALALVTLSRGVLGAFFTELYPTLRTPHPLNVAGAMVQHVALALITLGLLAAWHDEASRALQRLAATDGLTGLLNRRACLEQAATALATSRRYREPLAVLLLDLDHFKQINDTLGHEAGDTALRLMAEQLQLHLRPGDLSCRYGGEEFLVLLRRCAQAQAMEVDARLREALQRATQAHMGRTVSFSSGLALCQDGDIDIQPLLHRADMALYEAKRSGRGRLAMAA</sequence>
<keyword evidence="3" id="KW-0812">Transmembrane</keyword>
<feature type="transmembrane region" description="Helical" evidence="3">
    <location>
        <begin position="109"/>
        <end position="127"/>
    </location>
</feature>
<dbReference type="InterPro" id="IPR000160">
    <property type="entry name" value="GGDEF_dom"/>
</dbReference>
<protein>
    <recommendedName>
        <fullName evidence="1">diguanylate cyclase</fullName>
        <ecNumber evidence="1">2.7.7.65</ecNumber>
    </recommendedName>
</protein>
<dbReference type="EC" id="2.7.7.65" evidence="1"/>
<dbReference type="Gene3D" id="3.30.70.270">
    <property type="match status" value="1"/>
</dbReference>
<feature type="transmembrane region" description="Helical" evidence="3">
    <location>
        <begin position="52"/>
        <end position="72"/>
    </location>
</feature>
<dbReference type="InterPro" id="IPR050469">
    <property type="entry name" value="Diguanylate_Cyclase"/>
</dbReference>
<evidence type="ECO:0000313" key="5">
    <source>
        <dbReference type="EMBL" id="MDZ5456842.1"/>
    </source>
</evidence>
<dbReference type="PROSITE" id="PS50887">
    <property type="entry name" value="GGDEF"/>
    <property type="match status" value="1"/>
</dbReference>
<dbReference type="Pfam" id="PF00990">
    <property type="entry name" value="GGDEF"/>
    <property type="match status" value="1"/>
</dbReference>
<proteinExistence type="predicted"/>
<dbReference type="SMART" id="SM00267">
    <property type="entry name" value="GGDEF"/>
    <property type="match status" value="1"/>
</dbReference>
<dbReference type="GO" id="GO:0052621">
    <property type="term" value="F:diguanylate cyclase activity"/>
    <property type="evidence" value="ECO:0007669"/>
    <property type="project" value="UniProtKB-EC"/>
</dbReference>
<dbReference type="SUPFAM" id="SSF55073">
    <property type="entry name" value="Nucleotide cyclase"/>
    <property type="match status" value="1"/>
</dbReference>
<dbReference type="RefSeq" id="WP_322465279.1">
    <property type="nucleotide sequence ID" value="NZ_JAXOJX010000012.1"/>
</dbReference>
<dbReference type="PANTHER" id="PTHR45138:SF9">
    <property type="entry name" value="DIGUANYLATE CYCLASE DGCM-RELATED"/>
    <property type="match status" value="1"/>
</dbReference>
<feature type="domain" description="GGDEF" evidence="4">
    <location>
        <begin position="239"/>
        <end position="369"/>
    </location>
</feature>
<keyword evidence="5" id="KW-0548">Nucleotidyltransferase</keyword>
<dbReference type="InterPro" id="IPR043128">
    <property type="entry name" value="Rev_trsase/Diguanyl_cyclase"/>
</dbReference>
<reference evidence="5 6" key="1">
    <citation type="submission" date="2023-11" db="EMBL/GenBank/DDBJ databases">
        <title>Draft genome of Azohydromonas lata strain H1 (DSM1123), a polyhydroxyalkanoate producer.</title>
        <authorList>
            <person name="Traversa D."/>
            <person name="D'Addabbo P."/>
            <person name="Pazzani C."/>
            <person name="Manzari C."/>
            <person name="Chiara M."/>
            <person name="Scrascia M."/>
        </authorList>
    </citation>
    <scope>NUCLEOTIDE SEQUENCE [LARGE SCALE GENOMIC DNA]</scope>
    <source>
        <strain evidence="5 6">H1</strain>
    </source>
</reference>
<keyword evidence="3" id="KW-1133">Transmembrane helix</keyword>
<dbReference type="Proteomes" id="UP001293718">
    <property type="component" value="Unassembled WGS sequence"/>
</dbReference>
<dbReference type="CDD" id="cd01949">
    <property type="entry name" value="GGDEF"/>
    <property type="match status" value="1"/>
</dbReference>
<dbReference type="EMBL" id="JAXOJX010000012">
    <property type="protein sequence ID" value="MDZ5456842.1"/>
    <property type="molecule type" value="Genomic_DNA"/>
</dbReference>
<keyword evidence="6" id="KW-1185">Reference proteome</keyword>
<evidence type="ECO:0000259" key="4">
    <source>
        <dbReference type="PROSITE" id="PS50887"/>
    </source>
</evidence>
<organism evidence="5 6">
    <name type="scientific">Azohydromonas lata</name>
    <dbReference type="NCBI Taxonomy" id="45677"/>
    <lineage>
        <taxon>Bacteria</taxon>
        <taxon>Pseudomonadati</taxon>
        <taxon>Pseudomonadota</taxon>
        <taxon>Betaproteobacteria</taxon>
        <taxon>Burkholderiales</taxon>
        <taxon>Sphaerotilaceae</taxon>
        <taxon>Azohydromonas</taxon>
    </lineage>
</organism>
<comment type="caution">
    <text evidence="5">The sequence shown here is derived from an EMBL/GenBank/DDBJ whole genome shotgun (WGS) entry which is preliminary data.</text>
</comment>
<keyword evidence="3" id="KW-0472">Membrane</keyword>
<accession>A0ABU5ICK4</accession>
<evidence type="ECO:0000313" key="6">
    <source>
        <dbReference type="Proteomes" id="UP001293718"/>
    </source>
</evidence>
<evidence type="ECO:0000256" key="2">
    <source>
        <dbReference type="ARBA" id="ARBA00034247"/>
    </source>
</evidence>
<evidence type="ECO:0000256" key="1">
    <source>
        <dbReference type="ARBA" id="ARBA00012528"/>
    </source>
</evidence>
<keyword evidence="5" id="KW-0808">Transferase</keyword>